<accession>A0A6U5IQN4</accession>
<evidence type="ECO:0000313" key="3">
    <source>
        <dbReference type="EMBL" id="CAD9278162.1"/>
    </source>
</evidence>
<proteinExistence type="predicted"/>
<dbReference type="EMBL" id="HBGK01013650">
    <property type="protein sequence ID" value="CAD9278162.1"/>
    <property type="molecule type" value="Transcribed_RNA"/>
</dbReference>
<evidence type="ECO:0008006" key="4">
    <source>
        <dbReference type="Google" id="ProtNLM"/>
    </source>
</evidence>
<dbReference type="EMBL" id="HBGK01013647">
    <property type="protein sequence ID" value="CAD9278159.1"/>
    <property type="molecule type" value="Transcribed_RNA"/>
</dbReference>
<evidence type="ECO:0000313" key="2">
    <source>
        <dbReference type="EMBL" id="CAD9278161.1"/>
    </source>
</evidence>
<evidence type="ECO:0000313" key="1">
    <source>
        <dbReference type="EMBL" id="CAD9278159.1"/>
    </source>
</evidence>
<gene>
    <name evidence="1" type="ORF">GOCE00092_LOCUS7068</name>
    <name evidence="2" type="ORF">GOCE00092_LOCUS7070</name>
    <name evidence="3" type="ORF">GOCE00092_LOCUS7071</name>
</gene>
<organism evidence="3">
    <name type="scientific">Grammatophora oceanica</name>
    <dbReference type="NCBI Taxonomy" id="210454"/>
    <lineage>
        <taxon>Eukaryota</taxon>
        <taxon>Sar</taxon>
        <taxon>Stramenopiles</taxon>
        <taxon>Ochrophyta</taxon>
        <taxon>Bacillariophyta</taxon>
        <taxon>Fragilariophyceae</taxon>
        <taxon>Fragilariophycidae</taxon>
        <taxon>Rhabdonematales</taxon>
        <taxon>Grammatophoraceae</taxon>
        <taxon>Grammatophora</taxon>
    </lineage>
</organism>
<dbReference type="AlphaFoldDB" id="A0A6U5IQN4"/>
<protein>
    <recommendedName>
        <fullName evidence="4">Heterokaryon incompatibility domain-containing protein</fullName>
    </recommendedName>
</protein>
<reference evidence="3" key="1">
    <citation type="submission" date="2021-01" db="EMBL/GenBank/DDBJ databases">
        <authorList>
            <person name="Corre E."/>
            <person name="Pelletier E."/>
            <person name="Niang G."/>
            <person name="Scheremetjew M."/>
            <person name="Finn R."/>
            <person name="Kale V."/>
            <person name="Holt S."/>
            <person name="Cochrane G."/>
            <person name="Meng A."/>
            <person name="Brown T."/>
            <person name="Cohen L."/>
        </authorList>
    </citation>
    <scope>NUCLEOTIDE SEQUENCE</scope>
    <source>
        <strain evidence="3">CCMP 410</strain>
    </source>
</reference>
<sequence>MVPGTIYEHPRSYRIPQVWVPNVVCSRIWGIPELLRRRGSSNGPLINQIDLIGGAETDEVAKTAMGATAFVSFTGSYTLGHFAELVAQPELRGRFLWIDSFCVDQFAWHRQKEQTEVIAFKKLFMFELANKIAEIGFTALFLDHWNDVMATLSQIWVVYELFATVDNDAELSVVFRDSERQTFKESVVDRANFHSIPHALASSLDSIDVEKAKAFKEEEKQAIFNVLQTNGNGFETVNHKQCDRPAAKVVSQGSSSLYK</sequence>
<dbReference type="EMBL" id="HBGK01013649">
    <property type="protein sequence ID" value="CAD9278161.1"/>
    <property type="molecule type" value="Transcribed_RNA"/>
</dbReference>
<name>A0A6U5IQN4_9STRA</name>